<keyword evidence="3" id="KW-1185">Reference proteome</keyword>
<feature type="compositionally biased region" description="Basic and acidic residues" evidence="1">
    <location>
        <begin position="61"/>
        <end position="70"/>
    </location>
</feature>
<feature type="compositionally biased region" description="Gly residues" evidence="1">
    <location>
        <begin position="1"/>
        <end position="10"/>
    </location>
</feature>
<accession>A0A368GJE1</accession>
<dbReference type="EMBL" id="JOJR01000159">
    <property type="protein sequence ID" value="RCN43379.1"/>
    <property type="molecule type" value="Genomic_DNA"/>
</dbReference>
<evidence type="ECO:0000313" key="3">
    <source>
        <dbReference type="Proteomes" id="UP000252519"/>
    </source>
</evidence>
<reference evidence="2 3" key="1">
    <citation type="submission" date="2014-10" db="EMBL/GenBank/DDBJ databases">
        <title>Draft genome of the hookworm Ancylostoma caninum.</title>
        <authorList>
            <person name="Mitreva M."/>
        </authorList>
    </citation>
    <scope>NUCLEOTIDE SEQUENCE [LARGE SCALE GENOMIC DNA]</scope>
    <source>
        <strain evidence="2 3">Baltimore</strain>
    </source>
</reference>
<comment type="caution">
    <text evidence="2">The sequence shown here is derived from an EMBL/GenBank/DDBJ whole genome shotgun (WGS) entry which is preliminary data.</text>
</comment>
<sequence length="81" mass="8519">MAGSPSGEGAGPIEKEGGYDFQPRNIAHSAQPQNVVRELGPVPPSGPPPEIHPPAPPYPELRTRELRSKGENGILSSALDD</sequence>
<feature type="region of interest" description="Disordered" evidence="1">
    <location>
        <begin position="1"/>
        <end position="81"/>
    </location>
</feature>
<protein>
    <submittedName>
        <fullName evidence="2">Uncharacterized protein</fullName>
    </submittedName>
</protein>
<dbReference type="AlphaFoldDB" id="A0A368GJE1"/>
<dbReference type="Proteomes" id="UP000252519">
    <property type="component" value="Unassembled WGS sequence"/>
</dbReference>
<name>A0A368GJE1_ANCCA</name>
<evidence type="ECO:0000256" key="1">
    <source>
        <dbReference type="SAM" id="MobiDB-lite"/>
    </source>
</evidence>
<gene>
    <name evidence="2" type="ORF">ANCCAN_10643</name>
</gene>
<feature type="compositionally biased region" description="Pro residues" evidence="1">
    <location>
        <begin position="41"/>
        <end position="59"/>
    </location>
</feature>
<organism evidence="2 3">
    <name type="scientific">Ancylostoma caninum</name>
    <name type="common">Dog hookworm</name>
    <dbReference type="NCBI Taxonomy" id="29170"/>
    <lineage>
        <taxon>Eukaryota</taxon>
        <taxon>Metazoa</taxon>
        <taxon>Ecdysozoa</taxon>
        <taxon>Nematoda</taxon>
        <taxon>Chromadorea</taxon>
        <taxon>Rhabditida</taxon>
        <taxon>Rhabditina</taxon>
        <taxon>Rhabditomorpha</taxon>
        <taxon>Strongyloidea</taxon>
        <taxon>Ancylostomatidae</taxon>
        <taxon>Ancylostomatinae</taxon>
        <taxon>Ancylostoma</taxon>
    </lineage>
</organism>
<proteinExistence type="predicted"/>
<evidence type="ECO:0000313" key="2">
    <source>
        <dbReference type="EMBL" id="RCN43379.1"/>
    </source>
</evidence>
<dbReference type="OrthoDB" id="10562400at2759"/>